<organism evidence="8 9">
    <name type="scientific">Malassezia japonica</name>
    <dbReference type="NCBI Taxonomy" id="223818"/>
    <lineage>
        <taxon>Eukaryota</taxon>
        <taxon>Fungi</taxon>
        <taxon>Dikarya</taxon>
        <taxon>Basidiomycota</taxon>
        <taxon>Ustilaginomycotina</taxon>
        <taxon>Malasseziomycetes</taxon>
        <taxon>Malasseziales</taxon>
        <taxon>Malasseziaceae</taxon>
        <taxon>Malassezia</taxon>
    </lineage>
</organism>
<protein>
    <recommendedName>
        <fullName evidence="5">Pyruvate dehydrogenase E1 component subunit alpha</fullName>
        <ecNumber evidence="5">1.2.4.1</ecNumber>
    </recommendedName>
</protein>
<reference evidence="8" key="1">
    <citation type="submission" date="2023-03" db="EMBL/GenBank/DDBJ databases">
        <title>Mating type loci evolution in Malassezia.</title>
        <authorList>
            <person name="Coelho M.A."/>
        </authorList>
    </citation>
    <scope>NUCLEOTIDE SEQUENCE</scope>
    <source>
        <strain evidence="8">CBS 9431</strain>
    </source>
</reference>
<evidence type="ECO:0000256" key="4">
    <source>
        <dbReference type="ARBA" id="ARBA00023317"/>
    </source>
</evidence>
<dbReference type="InterPro" id="IPR029061">
    <property type="entry name" value="THDP-binding"/>
</dbReference>
<dbReference type="CDD" id="cd02000">
    <property type="entry name" value="TPP_E1_PDC_ADC_BCADC"/>
    <property type="match status" value="1"/>
</dbReference>
<dbReference type="EC" id="1.2.4.1" evidence="5"/>
<comment type="function">
    <text evidence="5">The pyruvate dehydrogenase complex catalyzes the overall conversion of pyruvate to acetyl-CoA and CO(2).</text>
</comment>
<dbReference type="PANTHER" id="PTHR11516">
    <property type="entry name" value="PYRUVATE DEHYDROGENASE E1 COMPONENT, ALPHA SUBUNIT BACTERIAL AND ORGANELLAR"/>
    <property type="match status" value="1"/>
</dbReference>
<comment type="cofactor">
    <cofactor evidence="1 5">
        <name>thiamine diphosphate</name>
        <dbReference type="ChEBI" id="CHEBI:58937"/>
    </cofactor>
</comment>
<dbReference type="GO" id="GO:0006086">
    <property type="term" value="P:pyruvate decarboxylation to acetyl-CoA"/>
    <property type="evidence" value="ECO:0007669"/>
    <property type="project" value="InterPro"/>
</dbReference>
<dbReference type="FunFam" id="3.40.50.970:FF:000013">
    <property type="entry name" value="Pyruvate dehydrogenase E1 component subunit alpha"/>
    <property type="match status" value="1"/>
</dbReference>
<dbReference type="SUPFAM" id="SSF52518">
    <property type="entry name" value="Thiamin diphosphate-binding fold (THDP-binding)"/>
    <property type="match status" value="1"/>
</dbReference>
<sequence length="390" mass="42810">MLSTRIARPSALQSARLPRVLATPRTAVQGARSVHLVADSAKPEGSIPKSDSEPFVLKLSDESFKSFKIDAPTDEIKVTKEQLVHLYSEMVKMRRMEVAADQQYKHKLIRGFCHLSIGQEAVAVGMEAAIKPDDNLITAYRCHTFAVQRGGTIKGMLAELMGRGDGMSKGKGGSMHVYTPNFFGGNGIVGAQVPLGAGLAFAQKYNKSDHATFTLYGDGASNQGQVFEAFNMAQLWKLPCVFICENNKYGMGTSAERSSMNTEFYTRGDAIPGIQVNAMDVLAVMRGTEFAREYTTSGKGPLLMELVTYRYGGHSLSDPGTTYRTREEIQKMRSSSDPIQGLKTQILEWGILEESELKKVDKAAKEEVDKAVEEAKNSPEPEVDTLFKDI</sequence>
<dbReference type="GeneID" id="85224671"/>
<name>A0AAF0F130_9BASI</name>
<dbReference type="PANTHER" id="PTHR11516:SF60">
    <property type="entry name" value="PYRUVATE DEHYDROGENASE E1 COMPONENT SUBUNIT ALPHA"/>
    <property type="match status" value="1"/>
</dbReference>
<comment type="catalytic activity">
    <reaction evidence="5">
        <text>N(6)-[(R)-lipoyl]-L-lysyl-[protein] + pyruvate + H(+) = N(6)-[(R)-S(8)-acetyldihydrolipoyl]-L-lysyl-[protein] + CO2</text>
        <dbReference type="Rhea" id="RHEA:19189"/>
        <dbReference type="Rhea" id="RHEA-COMP:10474"/>
        <dbReference type="Rhea" id="RHEA-COMP:10478"/>
        <dbReference type="ChEBI" id="CHEBI:15361"/>
        <dbReference type="ChEBI" id="CHEBI:15378"/>
        <dbReference type="ChEBI" id="CHEBI:16526"/>
        <dbReference type="ChEBI" id="CHEBI:83099"/>
        <dbReference type="ChEBI" id="CHEBI:83111"/>
        <dbReference type="EC" id="1.2.4.1"/>
    </reaction>
</comment>
<keyword evidence="3 5" id="KW-0786">Thiamine pyrophosphate</keyword>
<evidence type="ECO:0000256" key="1">
    <source>
        <dbReference type="ARBA" id="ARBA00001964"/>
    </source>
</evidence>
<dbReference type="InterPro" id="IPR001017">
    <property type="entry name" value="DH_E1"/>
</dbReference>
<dbReference type="NCBIfam" id="TIGR03182">
    <property type="entry name" value="PDH_E1_alph_y"/>
    <property type="match status" value="1"/>
</dbReference>
<dbReference type="RefSeq" id="XP_060120971.1">
    <property type="nucleotide sequence ID" value="XM_060264988.1"/>
</dbReference>
<feature type="region of interest" description="Disordered" evidence="6">
    <location>
        <begin position="371"/>
        <end position="390"/>
    </location>
</feature>
<dbReference type="GO" id="GO:0004739">
    <property type="term" value="F:pyruvate dehydrogenase (acetyl-transferring) activity"/>
    <property type="evidence" value="ECO:0007669"/>
    <property type="project" value="UniProtKB-UniRule"/>
</dbReference>
<evidence type="ECO:0000313" key="8">
    <source>
        <dbReference type="EMBL" id="WFD38074.1"/>
    </source>
</evidence>
<dbReference type="Proteomes" id="UP001217754">
    <property type="component" value="Chromosome 1"/>
</dbReference>
<evidence type="ECO:0000256" key="5">
    <source>
        <dbReference type="RuleBase" id="RU361139"/>
    </source>
</evidence>
<keyword evidence="4 5" id="KW-0670">Pyruvate</keyword>
<dbReference type="InterPro" id="IPR050642">
    <property type="entry name" value="PDH_E1_Alpha_Subunit"/>
</dbReference>
<gene>
    <name evidence="8" type="primary">PDA1</name>
    <name evidence="8" type="ORF">MJAP1_001022</name>
</gene>
<dbReference type="InterPro" id="IPR017597">
    <property type="entry name" value="Pyrv_DH_E1_asu_subgrp-y"/>
</dbReference>
<dbReference type="Pfam" id="PF00676">
    <property type="entry name" value="E1_dh"/>
    <property type="match status" value="1"/>
</dbReference>
<evidence type="ECO:0000256" key="6">
    <source>
        <dbReference type="SAM" id="MobiDB-lite"/>
    </source>
</evidence>
<dbReference type="Gene3D" id="3.40.50.970">
    <property type="match status" value="1"/>
</dbReference>
<feature type="domain" description="Dehydrogenase E1 component" evidence="7">
    <location>
        <begin position="89"/>
        <end position="383"/>
    </location>
</feature>
<keyword evidence="9" id="KW-1185">Reference proteome</keyword>
<keyword evidence="2 5" id="KW-0560">Oxidoreductase</keyword>
<evidence type="ECO:0000256" key="2">
    <source>
        <dbReference type="ARBA" id="ARBA00023002"/>
    </source>
</evidence>
<evidence type="ECO:0000256" key="3">
    <source>
        <dbReference type="ARBA" id="ARBA00023052"/>
    </source>
</evidence>
<evidence type="ECO:0000313" key="9">
    <source>
        <dbReference type="Proteomes" id="UP001217754"/>
    </source>
</evidence>
<dbReference type="EMBL" id="CP119958">
    <property type="protein sequence ID" value="WFD38074.1"/>
    <property type="molecule type" value="Genomic_DNA"/>
</dbReference>
<evidence type="ECO:0000259" key="7">
    <source>
        <dbReference type="Pfam" id="PF00676"/>
    </source>
</evidence>
<accession>A0AAF0F130</accession>
<dbReference type="AlphaFoldDB" id="A0AAF0F130"/>
<proteinExistence type="predicted"/>